<dbReference type="InterPro" id="IPR049548">
    <property type="entry name" value="Sina-like_RING"/>
</dbReference>
<keyword evidence="8" id="KW-0833">Ubl conjugation pathway</keyword>
<dbReference type="InterPro" id="IPR004162">
    <property type="entry name" value="SINA-like_animal"/>
</dbReference>
<evidence type="ECO:0000256" key="7">
    <source>
        <dbReference type="ARBA" id="ARBA00022771"/>
    </source>
</evidence>
<dbReference type="Pfam" id="PF21362">
    <property type="entry name" value="Sina_RING"/>
    <property type="match status" value="1"/>
</dbReference>
<dbReference type="AlphaFoldDB" id="X6MMG4"/>
<organism evidence="12 13">
    <name type="scientific">Reticulomyxa filosa</name>
    <dbReference type="NCBI Taxonomy" id="46433"/>
    <lineage>
        <taxon>Eukaryota</taxon>
        <taxon>Sar</taxon>
        <taxon>Rhizaria</taxon>
        <taxon>Retaria</taxon>
        <taxon>Foraminifera</taxon>
        <taxon>Monothalamids</taxon>
        <taxon>Reticulomyxidae</taxon>
        <taxon>Reticulomyxa</taxon>
    </lineage>
</organism>
<dbReference type="EC" id="2.3.2.27" evidence="4"/>
<dbReference type="PANTHER" id="PTHR45877">
    <property type="entry name" value="E3 UBIQUITIN-PROTEIN LIGASE SIAH2"/>
    <property type="match status" value="1"/>
</dbReference>
<reference evidence="12 13" key="1">
    <citation type="journal article" date="2013" name="Curr. Biol.">
        <title>The Genome of the Foraminiferan Reticulomyxa filosa.</title>
        <authorList>
            <person name="Glockner G."/>
            <person name="Hulsmann N."/>
            <person name="Schleicher M."/>
            <person name="Noegel A.A."/>
            <person name="Eichinger L."/>
            <person name="Gallinger C."/>
            <person name="Pawlowski J."/>
            <person name="Sierra R."/>
            <person name="Euteneuer U."/>
            <person name="Pillet L."/>
            <person name="Moustafa A."/>
            <person name="Platzer M."/>
            <person name="Groth M."/>
            <person name="Szafranski K."/>
            <person name="Schliwa M."/>
        </authorList>
    </citation>
    <scope>NUCLEOTIDE SEQUENCE [LARGE SCALE GENOMIC DNA]</scope>
</reference>
<evidence type="ECO:0000259" key="11">
    <source>
        <dbReference type="PROSITE" id="PS51081"/>
    </source>
</evidence>
<evidence type="ECO:0000256" key="9">
    <source>
        <dbReference type="ARBA" id="ARBA00022833"/>
    </source>
</evidence>
<comment type="caution">
    <text evidence="12">The sequence shown here is derived from an EMBL/GenBank/DDBJ whole genome shotgun (WGS) entry which is preliminary data.</text>
</comment>
<dbReference type="PROSITE" id="PS51081">
    <property type="entry name" value="ZF_SIAH"/>
    <property type="match status" value="1"/>
</dbReference>
<accession>X6MMG4</accession>
<evidence type="ECO:0000256" key="6">
    <source>
        <dbReference type="ARBA" id="ARBA00022723"/>
    </source>
</evidence>
<protein>
    <recommendedName>
        <fullName evidence="4">RING-type E3 ubiquitin transferase</fullName>
        <ecNumber evidence="4">2.3.2.27</ecNumber>
    </recommendedName>
</protein>
<dbReference type="Proteomes" id="UP000023152">
    <property type="component" value="Unassembled WGS sequence"/>
</dbReference>
<evidence type="ECO:0000256" key="10">
    <source>
        <dbReference type="PROSITE-ProRule" id="PRU00455"/>
    </source>
</evidence>
<dbReference type="PANTHER" id="PTHR45877:SF2">
    <property type="entry name" value="E3 UBIQUITIN-PROTEIN LIGASE SINA-RELATED"/>
    <property type="match status" value="1"/>
</dbReference>
<evidence type="ECO:0000313" key="13">
    <source>
        <dbReference type="Proteomes" id="UP000023152"/>
    </source>
</evidence>
<keyword evidence="13" id="KW-1185">Reference proteome</keyword>
<dbReference type="Gene3D" id="3.30.40.10">
    <property type="entry name" value="Zinc/RING finger domain, C3HC4 (zinc finger)"/>
    <property type="match status" value="1"/>
</dbReference>
<evidence type="ECO:0000256" key="3">
    <source>
        <dbReference type="ARBA" id="ARBA00009119"/>
    </source>
</evidence>
<dbReference type="EMBL" id="ASPP01019729">
    <property type="protein sequence ID" value="ETO14831.1"/>
    <property type="molecule type" value="Genomic_DNA"/>
</dbReference>
<dbReference type="CDD" id="cd16571">
    <property type="entry name" value="RING-HC_SIAHs"/>
    <property type="match status" value="1"/>
</dbReference>
<dbReference type="GO" id="GO:0043161">
    <property type="term" value="P:proteasome-mediated ubiquitin-dependent protein catabolic process"/>
    <property type="evidence" value="ECO:0007669"/>
    <property type="project" value="TreeGrafter"/>
</dbReference>
<comment type="catalytic activity">
    <reaction evidence="1">
        <text>S-ubiquitinyl-[E2 ubiquitin-conjugating enzyme]-L-cysteine + [acceptor protein]-L-lysine = [E2 ubiquitin-conjugating enzyme]-L-cysteine + N(6)-ubiquitinyl-[acceptor protein]-L-lysine.</text>
        <dbReference type="EC" id="2.3.2.27"/>
    </reaction>
</comment>
<dbReference type="GO" id="GO:0008270">
    <property type="term" value="F:zinc ion binding"/>
    <property type="evidence" value="ECO:0007669"/>
    <property type="project" value="UniProtKB-KW"/>
</dbReference>
<dbReference type="OrthoDB" id="941555at2759"/>
<dbReference type="SUPFAM" id="SSF49599">
    <property type="entry name" value="TRAF domain-like"/>
    <property type="match status" value="1"/>
</dbReference>
<dbReference type="GO" id="GO:0031624">
    <property type="term" value="F:ubiquitin conjugating enzyme binding"/>
    <property type="evidence" value="ECO:0007669"/>
    <property type="project" value="TreeGrafter"/>
</dbReference>
<evidence type="ECO:0000256" key="1">
    <source>
        <dbReference type="ARBA" id="ARBA00000900"/>
    </source>
</evidence>
<comment type="similarity">
    <text evidence="3">Belongs to the SINA (Seven in absentia) family.</text>
</comment>
<keyword evidence="9" id="KW-0862">Zinc</keyword>
<keyword evidence="7 10" id="KW-0863">Zinc-finger</keyword>
<evidence type="ECO:0000256" key="8">
    <source>
        <dbReference type="ARBA" id="ARBA00022786"/>
    </source>
</evidence>
<dbReference type="GO" id="GO:0005737">
    <property type="term" value="C:cytoplasm"/>
    <property type="evidence" value="ECO:0007669"/>
    <property type="project" value="TreeGrafter"/>
</dbReference>
<gene>
    <name evidence="12" type="ORF">RFI_22539</name>
</gene>
<keyword evidence="5" id="KW-0808">Transferase</keyword>
<evidence type="ECO:0000256" key="5">
    <source>
        <dbReference type="ARBA" id="ARBA00022679"/>
    </source>
</evidence>
<dbReference type="InterPro" id="IPR013010">
    <property type="entry name" value="Znf_SIAH"/>
</dbReference>
<sequence length="577" mass="66282">MSMPSLKRKLNDLSKETIEILSDTEDEISKPEEKKIEENSSCLRPKKRIRVADAETKPSKKREEQRVCDQQERAKVISPELAFKVTDSTANLEDFECPVCCRILCDKIYQCFEGHLLCEECHETMTKCPQCSKPLPNAADNPNATNPRKQSETASQKGYGIRNRALEQLFRKKFCCTSTTKEDQCNDDLGKTSTSQLELQETRDISQRCIFQTFGCPFITCPKDGSHDAALAHIRNCHYRPCKCFLYATCSWIGTWNEFPQHCVKDHHVREMSCLSPLSPSSSSSSSIANAVPCANGKQYEFDYSLQFPDWFVEQVIQRLSTLDLNHVMLTTTPKQQQQQQQQDQANDARSADDETKDLLWLRMFEFADGEKFLVFLWTNEMELAVCVRSLTLQAIPEEETDFVIKILEPFIVRNESQLKRVWMRLRSSFHGDLGGNEETCQQYHRLFMDQLLMLLKHFGKKERHAEWLQNRRDGTCLVQLKSSCNGSLAPSFLLPRFMHLMPRLVWPSSLYPVNIGLDCEKRNSELCTIPIGVVCKFWSLSQGLVNQSSDQASARLLHTQTAVLNVHFQISVQRKT</sequence>
<name>X6MMG4_RETFI</name>
<keyword evidence="6" id="KW-0479">Metal-binding</keyword>
<feature type="domain" description="SIAH-type" evidence="11">
    <location>
        <begin position="204"/>
        <end position="268"/>
    </location>
</feature>
<evidence type="ECO:0000256" key="4">
    <source>
        <dbReference type="ARBA" id="ARBA00012483"/>
    </source>
</evidence>
<proteinExistence type="inferred from homology"/>
<evidence type="ECO:0000256" key="2">
    <source>
        <dbReference type="ARBA" id="ARBA00004906"/>
    </source>
</evidence>
<dbReference type="GO" id="GO:0061630">
    <property type="term" value="F:ubiquitin protein ligase activity"/>
    <property type="evidence" value="ECO:0007669"/>
    <property type="project" value="UniProtKB-EC"/>
</dbReference>
<dbReference type="InterPro" id="IPR013083">
    <property type="entry name" value="Znf_RING/FYVE/PHD"/>
</dbReference>
<evidence type="ECO:0000313" key="12">
    <source>
        <dbReference type="EMBL" id="ETO14831.1"/>
    </source>
</evidence>
<comment type="pathway">
    <text evidence="2">Protein modification; protein ubiquitination.</text>
</comment>